<feature type="transmembrane region" description="Helical" evidence="7">
    <location>
        <begin position="264"/>
        <end position="282"/>
    </location>
</feature>
<dbReference type="PANTHER" id="PTHR21266:SF32">
    <property type="entry name" value="CHOLESTEROL 7-DESATURASE NVD"/>
    <property type="match status" value="1"/>
</dbReference>
<dbReference type="PANTHER" id="PTHR21266">
    <property type="entry name" value="IRON-SULFUR DOMAIN CONTAINING PROTEIN"/>
    <property type="match status" value="1"/>
</dbReference>
<keyword evidence="2 7" id="KW-0812">Transmembrane</keyword>
<evidence type="ECO:0000313" key="9">
    <source>
        <dbReference type="EMBL" id="KXZ51973.1"/>
    </source>
</evidence>
<evidence type="ECO:0000256" key="3">
    <source>
        <dbReference type="ARBA" id="ARBA00022946"/>
    </source>
</evidence>
<dbReference type="GO" id="GO:0005737">
    <property type="term" value="C:cytoplasm"/>
    <property type="evidence" value="ECO:0007669"/>
    <property type="project" value="TreeGrafter"/>
</dbReference>
<keyword evidence="4 7" id="KW-1133">Transmembrane helix</keyword>
<evidence type="ECO:0000259" key="8">
    <source>
        <dbReference type="Pfam" id="PF08417"/>
    </source>
</evidence>
<dbReference type="EMBL" id="LSYV01000012">
    <property type="protein sequence ID" value="KXZ51973.1"/>
    <property type="molecule type" value="Genomic_DNA"/>
</dbReference>
<evidence type="ECO:0000256" key="7">
    <source>
        <dbReference type="SAM" id="Phobius"/>
    </source>
</evidence>
<reference evidence="10" key="1">
    <citation type="journal article" date="2016" name="Nat. Commun.">
        <title>The Gonium pectorale genome demonstrates co-option of cell cycle regulation during the evolution of multicellularity.</title>
        <authorList>
            <person name="Hanschen E.R."/>
            <person name="Marriage T.N."/>
            <person name="Ferris P.J."/>
            <person name="Hamaji T."/>
            <person name="Toyoda A."/>
            <person name="Fujiyama A."/>
            <person name="Neme R."/>
            <person name="Noguchi H."/>
            <person name="Minakuchi Y."/>
            <person name="Suzuki M."/>
            <person name="Kawai-Toyooka H."/>
            <person name="Smith D.R."/>
            <person name="Sparks H."/>
            <person name="Anderson J."/>
            <person name="Bakaric R."/>
            <person name="Luria V."/>
            <person name="Karger A."/>
            <person name="Kirschner M.W."/>
            <person name="Durand P.M."/>
            <person name="Michod R.E."/>
            <person name="Nozaki H."/>
            <person name="Olson B.J."/>
        </authorList>
    </citation>
    <scope>NUCLEOTIDE SEQUENCE [LARGE SCALE GENOMIC DNA]</scope>
    <source>
        <strain evidence="10">NIES-2863</strain>
    </source>
</reference>
<dbReference type="GO" id="GO:0016020">
    <property type="term" value="C:membrane"/>
    <property type="evidence" value="ECO:0007669"/>
    <property type="project" value="UniProtKB-SubCell"/>
</dbReference>
<organism evidence="9 10">
    <name type="scientific">Gonium pectorale</name>
    <name type="common">Green alga</name>
    <dbReference type="NCBI Taxonomy" id="33097"/>
    <lineage>
        <taxon>Eukaryota</taxon>
        <taxon>Viridiplantae</taxon>
        <taxon>Chlorophyta</taxon>
        <taxon>core chlorophytes</taxon>
        <taxon>Chlorophyceae</taxon>
        <taxon>CS clade</taxon>
        <taxon>Chlamydomonadales</taxon>
        <taxon>Volvocaceae</taxon>
        <taxon>Gonium</taxon>
    </lineage>
</organism>
<dbReference type="Proteomes" id="UP000075714">
    <property type="component" value="Unassembled WGS sequence"/>
</dbReference>
<evidence type="ECO:0000313" key="10">
    <source>
        <dbReference type="Proteomes" id="UP000075714"/>
    </source>
</evidence>
<sequence>MESAAAAEKPLPVNAFRDLTTPGDPSNSYVQFGNWFARDLPIRYDTLLENLVDPSHVPFAHHGVMAKRSGEKGTSLALKEYGVGGFLCDASMSGRTGNVQLQAPCLVTYDFGGFPFLTVLYSVPTKPGWSRAFSVTLQKTKMEKNPFPAPLVAALKQYSSWHWLDHITRRHPILDGDTYMLHVQERLLRAQGDDWRRGYYMPAAADSSVVAMRRWLDEFGRAVPTCEPGAPLPPAMSKREVLDRYSQHTKDCSHCQKGLRQVELASLVAAAGAALAAVWLLARLVTGSPLLAPPNGMALLAAVVCAGAVAALRSLRQQFFYVDYVHAEKH</sequence>
<evidence type="ECO:0000256" key="2">
    <source>
        <dbReference type="ARBA" id="ARBA00022692"/>
    </source>
</evidence>
<gene>
    <name evidence="9" type="ORF">GPECTOR_11g95</name>
</gene>
<protein>
    <recommendedName>
        <fullName evidence="8">Pheophorbide a oxygenase domain-containing protein</fullName>
    </recommendedName>
</protein>
<dbReference type="GO" id="GO:0010277">
    <property type="term" value="F:chlorophyllide a oxygenase activity"/>
    <property type="evidence" value="ECO:0007669"/>
    <property type="project" value="InterPro"/>
</dbReference>
<dbReference type="OrthoDB" id="426882at2759"/>
<feature type="transmembrane region" description="Helical" evidence="7">
    <location>
        <begin position="294"/>
        <end position="312"/>
    </location>
</feature>
<dbReference type="SUPFAM" id="SSF55961">
    <property type="entry name" value="Bet v1-like"/>
    <property type="match status" value="1"/>
</dbReference>
<comment type="subcellular location">
    <subcellularLocation>
        <location evidence="1">Membrane</location>
    </subcellularLocation>
</comment>
<dbReference type="Pfam" id="PF08417">
    <property type="entry name" value="PaO"/>
    <property type="match status" value="1"/>
</dbReference>
<evidence type="ECO:0000256" key="6">
    <source>
        <dbReference type="ARBA" id="ARBA00023136"/>
    </source>
</evidence>
<dbReference type="InterPro" id="IPR013626">
    <property type="entry name" value="PaO"/>
</dbReference>
<dbReference type="STRING" id="33097.A0A150GQA9"/>
<keyword evidence="5" id="KW-0560">Oxidoreductase</keyword>
<comment type="caution">
    <text evidence="9">The sequence shown here is derived from an EMBL/GenBank/DDBJ whole genome shotgun (WGS) entry which is preliminary data.</text>
</comment>
<keyword evidence="10" id="KW-1185">Reference proteome</keyword>
<proteinExistence type="predicted"/>
<evidence type="ECO:0000256" key="4">
    <source>
        <dbReference type="ARBA" id="ARBA00022989"/>
    </source>
</evidence>
<accession>A0A150GQA9</accession>
<dbReference type="Gene3D" id="3.90.380.10">
    <property type="entry name" value="Naphthalene 1,2-dioxygenase Alpha Subunit, Chain A, domain 1"/>
    <property type="match status" value="1"/>
</dbReference>
<dbReference type="InterPro" id="IPR050584">
    <property type="entry name" value="Cholesterol_7-desaturase"/>
</dbReference>
<dbReference type="AlphaFoldDB" id="A0A150GQA9"/>
<feature type="domain" description="Pheophorbide a oxygenase" evidence="8">
    <location>
        <begin position="102"/>
        <end position="194"/>
    </location>
</feature>
<keyword evidence="6 7" id="KW-0472">Membrane</keyword>
<keyword evidence="3" id="KW-0809">Transit peptide</keyword>
<name>A0A150GQA9_GONPE</name>
<evidence type="ECO:0000256" key="5">
    <source>
        <dbReference type="ARBA" id="ARBA00023002"/>
    </source>
</evidence>
<evidence type="ECO:0000256" key="1">
    <source>
        <dbReference type="ARBA" id="ARBA00004370"/>
    </source>
</evidence>